<accession>A0A7I7YYE6</accession>
<dbReference type="AlphaFoldDB" id="A0A7I7YYE6"/>
<evidence type="ECO:0000313" key="1">
    <source>
        <dbReference type="EMBL" id="BBZ46024.1"/>
    </source>
</evidence>
<dbReference type="RefSeq" id="WP_085271766.1">
    <property type="nucleotide sequence ID" value="NZ_AP022614.1"/>
</dbReference>
<protein>
    <submittedName>
        <fullName evidence="1">Uncharacterized protein</fullName>
    </submittedName>
</protein>
<dbReference type="EMBL" id="AP022614">
    <property type="protein sequence ID" value="BBZ46024.1"/>
    <property type="molecule type" value="Genomic_DNA"/>
</dbReference>
<gene>
    <name evidence="1" type="ORF">MPRM_33050</name>
</gene>
<name>A0A7I7YYE6_9MYCO</name>
<evidence type="ECO:0000313" key="2">
    <source>
        <dbReference type="Proteomes" id="UP000467105"/>
    </source>
</evidence>
<proteinExistence type="predicted"/>
<organism evidence="1 2">
    <name type="scientific">Mycobacterium parmense</name>
    <dbReference type="NCBI Taxonomy" id="185642"/>
    <lineage>
        <taxon>Bacteria</taxon>
        <taxon>Bacillati</taxon>
        <taxon>Actinomycetota</taxon>
        <taxon>Actinomycetes</taxon>
        <taxon>Mycobacteriales</taxon>
        <taxon>Mycobacteriaceae</taxon>
        <taxon>Mycobacterium</taxon>
        <taxon>Mycobacterium simiae complex</taxon>
    </lineage>
</organism>
<sequence length="103" mass="11379">MSVTERIELTLLVTGLILIAAGATQARFRYIAHRRAGRRYYWTTSLLGIVCFAFGVGKIWPNAVLAALFFVGIIVGSAYLMTPYLKIGGRIYASSPENRQPDP</sequence>
<reference evidence="1 2" key="1">
    <citation type="journal article" date="2019" name="Emerg. Microbes Infect.">
        <title>Comprehensive subspecies identification of 175 nontuberculous mycobacteria species based on 7547 genomic profiles.</title>
        <authorList>
            <person name="Matsumoto Y."/>
            <person name="Kinjo T."/>
            <person name="Motooka D."/>
            <person name="Nabeya D."/>
            <person name="Jung N."/>
            <person name="Uechi K."/>
            <person name="Horii T."/>
            <person name="Iida T."/>
            <person name="Fujita J."/>
            <person name="Nakamura S."/>
        </authorList>
    </citation>
    <scope>NUCLEOTIDE SEQUENCE [LARGE SCALE GENOMIC DNA]</scope>
    <source>
        <strain evidence="1 2">JCM 14742</strain>
    </source>
</reference>
<dbReference type="Proteomes" id="UP000467105">
    <property type="component" value="Chromosome"/>
</dbReference>
<dbReference type="OrthoDB" id="4734369at2"/>
<keyword evidence="2" id="KW-1185">Reference proteome</keyword>